<evidence type="ECO:0000313" key="2">
    <source>
        <dbReference type="EMBL" id="CCC90859.1"/>
    </source>
</evidence>
<protein>
    <recommendedName>
        <fullName evidence="3">Chromatin target of PRMT1 protein C-terminal domain-containing protein</fullName>
    </recommendedName>
</protein>
<dbReference type="AlphaFoldDB" id="G0UN99"/>
<organism evidence="2">
    <name type="scientific">Trypanosoma congolense (strain IL3000)</name>
    <dbReference type="NCBI Taxonomy" id="1068625"/>
    <lineage>
        <taxon>Eukaryota</taxon>
        <taxon>Discoba</taxon>
        <taxon>Euglenozoa</taxon>
        <taxon>Kinetoplastea</taxon>
        <taxon>Metakinetoplastina</taxon>
        <taxon>Trypanosomatida</taxon>
        <taxon>Trypanosomatidae</taxon>
        <taxon>Trypanosoma</taxon>
        <taxon>Nannomonas</taxon>
    </lineage>
</organism>
<dbReference type="EMBL" id="HE575319">
    <property type="protein sequence ID" value="CCC90859.1"/>
    <property type="molecule type" value="Genomic_DNA"/>
</dbReference>
<dbReference type="VEuPathDB" id="TriTrypDB:TcIL3000_6_910"/>
<reference evidence="2" key="1">
    <citation type="journal article" date="2012" name="Proc. Natl. Acad. Sci. U.S.A.">
        <title>Antigenic diversity is generated by distinct evolutionary mechanisms in African trypanosome species.</title>
        <authorList>
            <person name="Jackson A.P."/>
            <person name="Berry A."/>
            <person name="Aslett M."/>
            <person name="Allison H.C."/>
            <person name="Burton P."/>
            <person name="Vavrova-Anderson J."/>
            <person name="Brown R."/>
            <person name="Browne H."/>
            <person name="Corton N."/>
            <person name="Hauser H."/>
            <person name="Gamble J."/>
            <person name="Gilderthorp R."/>
            <person name="Marcello L."/>
            <person name="McQuillan J."/>
            <person name="Otto T.D."/>
            <person name="Quail M.A."/>
            <person name="Sanders M.J."/>
            <person name="van Tonder A."/>
            <person name="Ginger M.L."/>
            <person name="Field M.C."/>
            <person name="Barry J.D."/>
            <person name="Hertz-Fowler C."/>
            <person name="Berriman M."/>
        </authorList>
    </citation>
    <scope>NUCLEOTIDE SEQUENCE</scope>
    <source>
        <strain evidence="2">IL3000</strain>
    </source>
</reference>
<gene>
    <name evidence="2" type="ORF">TCIL3000_6_910</name>
</gene>
<accession>G0UN99</accession>
<proteinExistence type="predicted"/>
<name>G0UN99_TRYCI</name>
<feature type="compositionally biased region" description="Basic and acidic residues" evidence="1">
    <location>
        <begin position="162"/>
        <end position="175"/>
    </location>
</feature>
<evidence type="ECO:0000256" key="1">
    <source>
        <dbReference type="SAM" id="MobiDB-lite"/>
    </source>
</evidence>
<evidence type="ECO:0008006" key="3">
    <source>
        <dbReference type="Google" id="ProtNLM"/>
    </source>
</evidence>
<sequence length="209" mass="25612">MRRNDFERRRLRDLYDRNVRRVGALAEARDQRRSARDDDIAAPRRYVVSERRTRLEGFGYGGRQIRRSLRTDDSRRRLRFSDRRIYRRGAFDRFARDEDFVRELRRDRLRDREPLRDRVQGRRFFSYGMRLSRLRRDRLRRRALPTRDSDRQRPPPRPQRGYVDDRSDRYDDAPRSARSSFGRFDGGRRNKGLTRQGLDEELDRFRGSN</sequence>
<feature type="region of interest" description="Disordered" evidence="1">
    <location>
        <begin position="141"/>
        <end position="209"/>
    </location>
</feature>